<dbReference type="Proteomes" id="UP000295197">
    <property type="component" value="Unassembled WGS sequence"/>
</dbReference>
<comment type="subcellular location">
    <subcellularLocation>
        <location evidence="4">Cytoplasm</location>
    </subcellularLocation>
</comment>
<sequence>MSKITIIGSGNIGFSLAKGLVKSAIYQAEDIVLTRRSLASLSEESAEGFGVSADNAEAIVGADIIVLAVLPQQLKKVMQEISSNVVPNQIIVSVASGVSCHDVKEVLGENKIVVRAMPNTAIAIGQSMTCIATDSAPEEAVSRVEKLFEAVGSVVVIQEDLMTSATALCACGIAFFLRAIRAASQGGVEIGFHAHDALKMAVQTAKGAADLLLQTQNHPESEIDKVTSPKGCTIAGLNEMEHNGLSSAFIKGIKLSAKKAGGLYNE</sequence>
<dbReference type="Pfam" id="PF03807">
    <property type="entry name" value="F420_oxidored"/>
    <property type="match status" value="1"/>
</dbReference>
<dbReference type="SUPFAM" id="SSF51735">
    <property type="entry name" value="NAD(P)-binding Rossmann-fold domains"/>
    <property type="match status" value="1"/>
</dbReference>
<dbReference type="InterPro" id="IPR028939">
    <property type="entry name" value="P5C_Rdtase_cat_N"/>
</dbReference>
<dbReference type="Gene3D" id="3.40.50.720">
    <property type="entry name" value="NAD(P)-binding Rossmann-like Domain"/>
    <property type="match status" value="1"/>
</dbReference>
<dbReference type="HAMAP" id="MF_01925">
    <property type="entry name" value="P5C_reductase"/>
    <property type="match status" value="1"/>
</dbReference>
<comment type="similarity">
    <text evidence="1 4">Belongs to the pyrroline-5-carboxylate reductase family.</text>
</comment>
<comment type="catalytic activity">
    <reaction evidence="4">
        <text>L-proline + NAD(+) = (S)-1-pyrroline-5-carboxylate + NADH + 2 H(+)</text>
        <dbReference type="Rhea" id="RHEA:14105"/>
        <dbReference type="ChEBI" id="CHEBI:15378"/>
        <dbReference type="ChEBI" id="CHEBI:17388"/>
        <dbReference type="ChEBI" id="CHEBI:57540"/>
        <dbReference type="ChEBI" id="CHEBI:57945"/>
        <dbReference type="ChEBI" id="CHEBI:60039"/>
        <dbReference type="EC" id="1.5.1.2"/>
    </reaction>
</comment>
<keyword evidence="4" id="KW-0028">Amino-acid biosynthesis</keyword>
<evidence type="ECO:0000259" key="7">
    <source>
        <dbReference type="Pfam" id="PF03807"/>
    </source>
</evidence>
<dbReference type="GO" id="GO:0055129">
    <property type="term" value="P:L-proline biosynthetic process"/>
    <property type="evidence" value="ECO:0007669"/>
    <property type="project" value="UniProtKB-UniRule"/>
</dbReference>
<evidence type="ECO:0000256" key="6">
    <source>
        <dbReference type="PIRSR" id="PIRSR000193-1"/>
    </source>
</evidence>
<dbReference type="InterPro" id="IPR008927">
    <property type="entry name" value="6-PGluconate_DH-like_C_sf"/>
</dbReference>
<dbReference type="PIRSF" id="PIRSF000193">
    <property type="entry name" value="Pyrrol-5-carb_rd"/>
    <property type="match status" value="1"/>
</dbReference>
<dbReference type="NCBIfam" id="TIGR00112">
    <property type="entry name" value="proC"/>
    <property type="match status" value="1"/>
</dbReference>
<dbReference type="InterPro" id="IPR036291">
    <property type="entry name" value="NAD(P)-bd_dom_sf"/>
</dbReference>
<feature type="binding site" evidence="6">
    <location>
        <begin position="68"/>
        <end position="71"/>
    </location>
    <ligand>
        <name>NADP(+)</name>
        <dbReference type="ChEBI" id="CHEBI:58349"/>
    </ligand>
</feature>
<keyword evidence="2 4" id="KW-0521">NADP</keyword>
<dbReference type="RefSeq" id="WP_132777968.1">
    <property type="nucleotide sequence ID" value="NZ_SMBZ01000025.1"/>
</dbReference>
<evidence type="ECO:0000256" key="1">
    <source>
        <dbReference type="ARBA" id="ARBA00005525"/>
    </source>
</evidence>
<comment type="catalytic activity">
    <reaction evidence="4">
        <text>L-proline + NADP(+) = (S)-1-pyrroline-5-carboxylate + NADPH + 2 H(+)</text>
        <dbReference type="Rhea" id="RHEA:14109"/>
        <dbReference type="ChEBI" id="CHEBI:15378"/>
        <dbReference type="ChEBI" id="CHEBI:17388"/>
        <dbReference type="ChEBI" id="CHEBI:57783"/>
        <dbReference type="ChEBI" id="CHEBI:58349"/>
        <dbReference type="ChEBI" id="CHEBI:60039"/>
        <dbReference type="EC" id="1.5.1.2"/>
    </reaction>
</comment>
<keyword evidence="10" id="KW-1185">Reference proteome</keyword>
<evidence type="ECO:0000256" key="2">
    <source>
        <dbReference type="ARBA" id="ARBA00022857"/>
    </source>
</evidence>
<evidence type="ECO:0000256" key="5">
    <source>
        <dbReference type="NCBIfam" id="TIGR00112"/>
    </source>
</evidence>
<dbReference type="AlphaFoldDB" id="A0A4R3VV89"/>
<dbReference type="PANTHER" id="PTHR11645:SF0">
    <property type="entry name" value="PYRROLINE-5-CARBOXYLATE REDUCTASE 3"/>
    <property type="match status" value="1"/>
</dbReference>
<comment type="pathway">
    <text evidence="4">Amino-acid biosynthesis; L-proline biosynthesis; L-proline from L-glutamate 5-semialdehyde: step 1/1.</text>
</comment>
<dbReference type="Pfam" id="PF14748">
    <property type="entry name" value="P5CR_dimer"/>
    <property type="match status" value="1"/>
</dbReference>
<dbReference type="EMBL" id="SMBZ01000025">
    <property type="protein sequence ID" value="TCV12063.1"/>
    <property type="molecule type" value="Genomic_DNA"/>
</dbReference>
<evidence type="ECO:0000313" key="10">
    <source>
        <dbReference type="Proteomes" id="UP000295197"/>
    </source>
</evidence>
<protein>
    <recommendedName>
        <fullName evidence="4 5">Pyrroline-5-carboxylate reductase</fullName>
        <shortName evidence="4">P5C reductase</shortName>
        <shortName evidence="4">P5CR</shortName>
        <ecNumber evidence="4 5">1.5.1.2</ecNumber>
    </recommendedName>
    <alternativeName>
        <fullName evidence="4">PCA reductase</fullName>
    </alternativeName>
</protein>
<dbReference type="UniPathway" id="UPA00098">
    <property type="reaction ID" value="UER00361"/>
</dbReference>
<feature type="binding site" evidence="6">
    <location>
        <position position="55"/>
    </location>
    <ligand>
        <name>NADPH</name>
        <dbReference type="ChEBI" id="CHEBI:57783"/>
    </ligand>
</feature>
<dbReference type="SUPFAM" id="SSF48179">
    <property type="entry name" value="6-phosphogluconate dehydrogenase C-terminal domain-like"/>
    <property type="match status" value="1"/>
</dbReference>
<dbReference type="FunFam" id="1.10.3730.10:FF:000001">
    <property type="entry name" value="Pyrroline-5-carboxylate reductase"/>
    <property type="match status" value="1"/>
</dbReference>
<organism evidence="9 10">
    <name type="scientific">Sphingobacterium alimentarium</name>
    <dbReference type="NCBI Taxonomy" id="797292"/>
    <lineage>
        <taxon>Bacteria</taxon>
        <taxon>Pseudomonadati</taxon>
        <taxon>Bacteroidota</taxon>
        <taxon>Sphingobacteriia</taxon>
        <taxon>Sphingobacteriales</taxon>
        <taxon>Sphingobacteriaceae</taxon>
        <taxon>Sphingobacterium</taxon>
    </lineage>
</organism>
<dbReference type="InterPro" id="IPR000304">
    <property type="entry name" value="Pyrroline-COOH_reductase"/>
</dbReference>
<evidence type="ECO:0000259" key="8">
    <source>
        <dbReference type="Pfam" id="PF14748"/>
    </source>
</evidence>
<keyword evidence="4" id="KW-0641">Proline biosynthesis</keyword>
<evidence type="ECO:0000313" key="9">
    <source>
        <dbReference type="EMBL" id="TCV12063.1"/>
    </source>
</evidence>
<feature type="domain" description="Pyrroline-5-carboxylate reductase dimerisation" evidence="8">
    <location>
        <begin position="159"/>
        <end position="260"/>
    </location>
</feature>
<keyword evidence="4" id="KW-0963">Cytoplasm</keyword>
<comment type="caution">
    <text evidence="9">The sequence shown here is derived from an EMBL/GenBank/DDBJ whole genome shotgun (WGS) entry which is preliminary data.</text>
</comment>
<proteinExistence type="inferred from homology"/>
<comment type="function">
    <text evidence="4">Catalyzes the reduction of 1-pyrroline-5-carboxylate (PCA) to L-proline.</text>
</comment>
<accession>A0A4R3VV89</accession>
<dbReference type="GO" id="GO:0004735">
    <property type="term" value="F:pyrroline-5-carboxylate reductase activity"/>
    <property type="evidence" value="ECO:0007669"/>
    <property type="project" value="UniProtKB-UniRule"/>
</dbReference>
<gene>
    <name evidence="4" type="primary">proC</name>
    <name evidence="9" type="ORF">EDC17_102549</name>
</gene>
<reference evidence="9 10" key="1">
    <citation type="submission" date="2019-03" db="EMBL/GenBank/DDBJ databases">
        <title>Genomic Encyclopedia of Type Strains, Phase IV (KMG-IV): sequencing the most valuable type-strain genomes for metagenomic binning, comparative biology and taxonomic classification.</title>
        <authorList>
            <person name="Goeker M."/>
        </authorList>
    </citation>
    <scope>NUCLEOTIDE SEQUENCE [LARGE SCALE GENOMIC DNA]</scope>
    <source>
        <strain evidence="9 10">DSM 22362</strain>
    </source>
</reference>
<evidence type="ECO:0000256" key="3">
    <source>
        <dbReference type="ARBA" id="ARBA00023002"/>
    </source>
</evidence>
<feature type="domain" description="Pyrroline-5-carboxylate reductase catalytic N-terminal" evidence="7">
    <location>
        <begin position="3"/>
        <end position="97"/>
    </location>
</feature>
<keyword evidence="3 4" id="KW-0560">Oxidoreductase</keyword>
<dbReference type="PANTHER" id="PTHR11645">
    <property type="entry name" value="PYRROLINE-5-CARBOXYLATE REDUCTASE"/>
    <property type="match status" value="1"/>
</dbReference>
<dbReference type="GO" id="GO:0005737">
    <property type="term" value="C:cytoplasm"/>
    <property type="evidence" value="ECO:0007669"/>
    <property type="project" value="UniProtKB-SubCell"/>
</dbReference>
<name>A0A4R3VV89_9SPHI</name>
<evidence type="ECO:0000256" key="4">
    <source>
        <dbReference type="HAMAP-Rule" id="MF_01925"/>
    </source>
</evidence>
<dbReference type="OrthoDB" id="9805754at2"/>
<dbReference type="Gene3D" id="1.10.3730.10">
    <property type="entry name" value="ProC C-terminal domain-like"/>
    <property type="match status" value="1"/>
</dbReference>
<dbReference type="EC" id="1.5.1.2" evidence="4 5"/>
<dbReference type="InterPro" id="IPR029036">
    <property type="entry name" value="P5CR_dimer"/>
</dbReference>